<organism evidence="1 2">
    <name type="scientific">Streptomyces griseoaurantiacus</name>
    <dbReference type="NCBI Taxonomy" id="68213"/>
    <lineage>
        <taxon>Bacteria</taxon>
        <taxon>Bacillati</taxon>
        <taxon>Actinomycetota</taxon>
        <taxon>Actinomycetes</taxon>
        <taxon>Kitasatosporales</taxon>
        <taxon>Streptomycetaceae</taxon>
        <taxon>Streptomyces</taxon>
        <taxon>Streptomyces aurantiacus group</taxon>
    </lineage>
</organism>
<protein>
    <submittedName>
        <fullName evidence="1">Uncharacterized protein</fullName>
    </submittedName>
</protein>
<accession>A0A7W2HUL4</accession>
<dbReference type="Proteomes" id="UP000587608">
    <property type="component" value="Unassembled WGS sequence"/>
</dbReference>
<comment type="caution">
    <text evidence="1">The sequence shown here is derived from an EMBL/GenBank/DDBJ whole genome shotgun (WGS) entry which is preliminary data.</text>
</comment>
<reference evidence="1 2" key="1">
    <citation type="submission" date="2020-07" db="EMBL/GenBank/DDBJ databases">
        <title>Differential regulation of undecylprodigiosin biosynthesis in the yeast-scavenging Streptomyces strain MBK6.</title>
        <authorList>
            <person name="Baral B."/>
            <person name="Siitonen V."/>
            <person name="Laughlin M."/>
            <person name="Yamada K."/>
            <person name="Ilomaeki M."/>
            <person name="Metsae-Ketelae M."/>
            <person name="Niemi J."/>
        </authorList>
    </citation>
    <scope>NUCLEOTIDE SEQUENCE [LARGE SCALE GENOMIC DNA]</scope>
    <source>
        <strain evidence="1 2">MBK6</strain>
    </source>
</reference>
<dbReference type="RefSeq" id="WP_191852825.1">
    <property type="nucleotide sequence ID" value="NZ_JACERG010000010.1"/>
</dbReference>
<dbReference type="AlphaFoldDB" id="A0A7W2HUL4"/>
<gene>
    <name evidence="1" type="ORF">H1X69_12495</name>
</gene>
<dbReference type="EMBL" id="JACERG010000010">
    <property type="protein sequence ID" value="MBA5222236.1"/>
    <property type="molecule type" value="Genomic_DNA"/>
</dbReference>
<evidence type="ECO:0000313" key="1">
    <source>
        <dbReference type="EMBL" id="MBA5222236.1"/>
    </source>
</evidence>
<sequence>MLYILRAHRKQQDSRRVAAALEAVADAYTEHCRTLREKSARLLAHLDKDEPHDSRNPR</sequence>
<name>A0A7W2HUL4_9ACTN</name>
<evidence type="ECO:0000313" key="2">
    <source>
        <dbReference type="Proteomes" id="UP000587608"/>
    </source>
</evidence>
<proteinExistence type="predicted"/>